<dbReference type="GO" id="GO:0033499">
    <property type="term" value="P:galactose catabolic process via UDP-galactose, Leloir pathway"/>
    <property type="evidence" value="ECO:0007669"/>
    <property type="project" value="TreeGrafter"/>
</dbReference>
<evidence type="ECO:0000313" key="14">
    <source>
        <dbReference type="Proteomes" id="UP000178893"/>
    </source>
</evidence>
<gene>
    <name evidence="13" type="ORF">A2V72_01965</name>
</gene>
<dbReference type="PANTHER" id="PTHR43725:SF53">
    <property type="entry name" value="UDP-ARABINOSE 4-EPIMERASE 1"/>
    <property type="match status" value="1"/>
</dbReference>
<organism evidence="13 14">
    <name type="scientific">Candidatus Nealsonbacteria bacterium RBG_13_37_56</name>
    <dbReference type="NCBI Taxonomy" id="1801661"/>
    <lineage>
        <taxon>Bacteria</taxon>
        <taxon>Candidatus Nealsoniibacteriota</taxon>
    </lineage>
</organism>
<feature type="domain" description="NAD-dependent epimerase/dehydratase" evidence="12">
    <location>
        <begin position="8"/>
        <end position="251"/>
    </location>
</feature>
<evidence type="ECO:0000256" key="5">
    <source>
        <dbReference type="ARBA" id="ARBA00013189"/>
    </source>
</evidence>
<dbReference type="Proteomes" id="UP000178893">
    <property type="component" value="Unassembled WGS sequence"/>
</dbReference>
<evidence type="ECO:0000259" key="12">
    <source>
        <dbReference type="Pfam" id="PF01370"/>
    </source>
</evidence>
<dbReference type="EC" id="5.1.3.2" evidence="5"/>
<evidence type="ECO:0000256" key="4">
    <source>
        <dbReference type="ARBA" id="ARBA00007637"/>
    </source>
</evidence>
<name>A0A1G2DW81_9BACT</name>
<evidence type="ECO:0000256" key="6">
    <source>
        <dbReference type="ARBA" id="ARBA00018569"/>
    </source>
</evidence>
<dbReference type="EMBL" id="MHLW01000026">
    <property type="protein sequence ID" value="OGZ17786.1"/>
    <property type="molecule type" value="Genomic_DNA"/>
</dbReference>
<dbReference type="NCBIfam" id="TIGR01179">
    <property type="entry name" value="galE"/>
    <property type="match status" value="1"/>
</dbReference>
<protein>
    <recommendedName>
        <fullName evidence="6">UDP-glucose 4-epimerase</fullName>
        <ecNumber evidence="5">5.1.3.2</ecNumber>
    </recommendedName>
    <alternativeName>
        <fullName evidence="11">Galactowaldenase</fullName>
    </alternativeName>
    <alternativeName>
        <fullName evidence="10">UDP-galactose 4-epimerase</fullName>
    </alternativeName>
</protein>
<keyword evidence="9" id="KW-0119">Carbohydrate metabolism</keyword>
<proteinExistence type="inferred from homology"/>
<dbReference type="InterPro" id="IPR036291">
    <property type="entry name" value="NAD(P)-bd_dom_sf"/>
</dbReference>
<evidence type="ECO:0000313" key="13">
    <source>
        <dbReference type="EMBL" id="OGZ17786.1"/>
    </source>
</evidence>
<dbReference type="InterPro" id="IPR001509">
    <property type="entry name" value="Epimerase_deHydtase"/>
</dbReference>
<evidence type="ECO:0000256" key="7">
    <source>
        <dbReference type="ARBA" id="ARBA00023027"/>
    </source>
</evidence>
<evidence type="ECO:0000256" key="11">
    <source>
        <dbReference type="ARBA" id="ARBA00033067"/>
    </source>
</evidence>
<dbReference type="SUPFAM" id="SSF51735">
    <property type="entry name" value="NAD(P)-binding Rossmann-fold domains"/>
    <property type="match status" value="1"/>
</dbReference>
<keyword evidence="8" id="KW-0413">Isomerase</keyword>
<comment type="catalytic activity">
    <reaction evidence="1">
        <text>UDP-alpha-D-glucose = UDP-alpha-D-galactose</text>
        <dbReference type="Rhea" id="RHEA:22168"/>
        <dbReference type="ChEBI" id="CHEBI:58885"/>
        <dbReference type="ChEBI" id="CHEBI:66914"/>
        <dbReference type="EC" id="5.1.3.2"/>
    </reaction>
</comment>
<evidence type="ECO:0000256" key="3">
    <source>
        <dbReference type="ARBA" id="ARBA00004947"/>
    </source>
</evidence>
<dbReference type="UniPathway" id="UPA00214"/>
<evidence type="ECO:0000256" key="1">
    <source>
        <dbReference type="ARBA" id="ARBA00000083"/>
    </source>
</evidence>
<reference evidence="13 14" key="1">
    <citation type="journal article" date="2016" name="Nat. Commun.">
        <title>Thousands of microbial genomes shed light on interconnected biogeochemical processes in an aquifer system.</title>
        <authorList>
            <person name="Anantharaman K."/>
            <person name="Brown C.T."/>
            <person name="Hug L.A."/>
            <person name="Sharon I."/>
            <person name="Castelle C.J."/>
            <person name="Probst A.J."/>
            <person name="Thomas B.C."/>
            <person name="Singh A."/>
            <person name="Wilkins M.J."/>
            <person name="Karaoz U."/>
            <person name="Brodie E.L."/>
            <person name="Williams K.H."/>
            <person name="Hubbard S.S."/>
            <person name="Banfield J.F."/>
        </authorList>
    </citation>
    <scope>NUCLEOTIDE SEQUENCE [LARGE SCALE GENOMIC DNA]</scope>
</reference>
<keyword evidence="7" id="KW-0520">NAD</keyword>
<evidence type="ECO:0000256" key="2">
    <source>
        <dbReference type="ARBA" id="ARBA00001911"/>
    </source>
</evidence>
<dbReference type="Pfam" id="PF01370">
    <property type="entry name" value="Epimerase"/>
    <property type="match status" value="1"/>
</dbReference>
<dbReference type="PANTHER" id="PTHR43725">
    <property type="entry name" value="UDP-GLUCOSE 4-EPIMERASE"/>
    <property type="match status" value="1"/>
</dbReference>
<dbReference type="AlphaFoldDB" id="A0A1G2DW81"/>
<evidence type="ECO:0000256" key="9">
    <source>
        <dbReference type="ARBA" id="ARBA00023277"/>
    </source>
</evidence>
<dbReference type="Gene3D" id="3.40.50.720">
    <property type="entry name" value="NAD(P)-binding Rossmann-like Domain"/>
    <property type="match status" value="1"/>
</dbReference>
<evidence type="ECO:0000256" key="8">
    <source>
        <dbReference type="ARBA" id="ARBA00023235"/>
    </source>
</evidence>
<accession>A0A1G2DW81</accession>
<dbReference type="Gene3D" id="3.90.25.10">
    <property type="entry name" value="UDP-galactose 4-epimerase, domain 1"/>
    <property type="match status" value="1"/>
</dbReference>
<comment type="similarity">
    <text evidence="4">Belongs to the NAD(P)-dependent epimerase/dehydratase family.</text>
</comment>
<comment type="cofactor">
    <cofactor evidence="2">
        <name>NAD(+)</name>
        <dbReference type="ChEBI" id="CHEBI:57540"/>
    </cofactor>
</comment>
<sequence length="321" mass="36422">MNKKIKNILVTGGAGYIGSVAVKNLVEQGYKVIVVDSLFRGDSLLNYIKSVAKFYKIDIAKEKDKLEEMFKGNNFDAIMHFAAYKSVEESMKNPEKYQDNIIGTENVLELMAKYNINKIIFSSSAAVYNPSDHPLREDDQLDPLNVYGQTKLQCEQKIRDFCQKHKMIYANLRYFNVAGDGELGYVDPMPENVLPIIMETLIGKRKEFIIFGTDYASKDGTCVRDYIHVIDLVRAHILALAIEKSITVNLGTSKGYTVLELAKITEEITGKKLNYRFGPRRAGDPDALVASYQKAKEILNWEPEKDIREMIGSAFKVYEKL</sequence>
<evidence type="ECO:0000256" key="10">
    <source>
        <dbReference type="ARBA" id="ARBA00031367"/>
    </source>
</evidence>
<comment type="pathway">
    <text evidence="3">Carbohydrate metabolism; galactose metabolism.</text>
</comment>
<dbReference type="GO" id="GO:0003978">
    <property type="term" value="F:UDP-glucose 4-epimerase activity"/>
    <property type="evidence" value="ECO:0007669"/>
    <property type="project" value="UniProtKB-EC"/>
</dbReference>
<comment type="caution">
    <text evidence="13">The sequence shown here is derived from an EMBL/GenBank/DDBJ whole genome shotgun (WGS) entry which is preliminary data.</text>
</comment>
<dbReference type="InterPro" id="IPR005886">
    <property type="entry name" value="UDP_G4E"/>
</dbReference>